<evidence type="ECO:0000256" key="1">
    <source>
        <dbReference type="SAM" id="MobiDB-lite"/>
    </source>
</evidence>
<reference evidence="3 4" key="1">
    <citation type="journal article" date="2021" name="Arch. Microbiol.">
        <title>Thalassobius aquimarinus sp. nov., isolated from the Sea of Japan seashore.</title>
        <authorList>
            <person name="Kurilenko V.V."/>
            <person name="Romanenko L.A."/>
            <person name="Chernysheva N.Y."/>
            <person name="Velansky P.V."/>
            <person name="Tekutyeva L.A."/>
            <person name="Isaeva M.P."/>
            <person name="Mikhailov V.V."/>
        </authorList>
    </citation>
    <scope>NUCLEOTIDE SEQUENCE [LARGE SCALE GENOMIC DNA]</scope>
    <source>
        <strain evidence="3 4">KMM 8518</strain>
    </source>
</reference>
<feature type="region of interest" description="Disordered" evidence="1">
    <location>
        <begin position="149"/>
        <end position="196"/>
    </location>
</feature>
<evidence type="ECO:0000313" key="4">
    <source>
        <dbReference type="Proteomes" id="UP001195941"/>
    </source>
</evidence>
<dbReference type="RefSeq" id="WP_212700705.1">
    <property type="nucleotide sequence ID" value="NZ_JADMKU010000006.1"/>
</dbReference>
<feature type="transmembrane region" description="Helical" evidence="2">
    <location>
        <begin position="452"/>
        <end position="474"/>
    </location>
</feature>
<feature type="compositionally biased region" description="Basic and acidic residues" evidence="1">
    <location>
        <begin position="402"/>
        <end position="413"/>
    </location>
</feature>
<feature type="region of interest" description="Disordered" evidence="1">
    <location>
        <begin position="645"/>
        <end position="672"/>
    </location>
</feature>
<feature type="compositionally biased region" description="Low complexity" evidence="1">
    <location>
        <begin position="164"/>
        <end position="176"/>
    </location>
</feature>
<keyword evidence="2" id="KW-1133">Transmembrane helix</keyword>
<feature type="compositionally biased region" description="Low complexity" evidence="1">
    <location>
        <begin position="269"/>
        <end position="291"/>
    </location>
</feature>
<feature type="compositionally biased region" description="Polar residues" evidence="1">
    <location>
        <begin position="302"/>
        <end position="313"/>
    </location>
</feature>
<dbReference type="Proteomes" id="UP001195941">
    <property type="component" value="Unassembled WGS sequence"/>
</dbReference>
<keyword evidence="2" id="KW-0812">Transmembrane</keyword>
<comment type="caution">
    <text evidence="3">The sequence shown here is derived from an EMBL/GenBank/DDBJ whole genome shotgun (WGS) entry which is preliminary data.</text>
</comment>
<feature type="region of interest" description="Disordered" evidence="1">
    <location>
        <begin position="498"/>
        <end position="518"/>
    </location>
</feature>
<sequence length="859" mass="91393">MHRVPTGWHLVGSVRFDDDDLTGALDDLREAAFRLEPDGLTSKLVLPDEQIKYLDIPVGGAGPNSYEAMANRAMEGASPYDLSELAIDWVEKDGQLQIAAVARETLAEAEAFAHEHQFNPVSFVARTSDGVFFGEPFFGGTHAATELFGGPVTPDKEPIKIIGSARPSEPETAPEPTRAEQPETAADPAPKPKTPKQAPLIEEIGVPSFDIINGPEQAPEASPEPATDATSEPEDYEEAARLAEQELGPDRPLTPEEEEMLKAFEAEAADATADLPAAPSSEPPAAETPASIKPAPEAENPDGTTTPPLSFSTVRAKRDEAPDSAPPLSGAQRGLAEAKDPDNQGPDVSKPIPVAETQADDPSAAILDMAASLRPTEPQEPARSSRKSFFNRGKRSGATSDRGNKTATRKEPLPDSLPATAPVSVPEPETEAERLTVFGAREGDAVGGKPRYLGLVLTALLLVFLVVMAAWASFSTDGLASLFRRDAGDSVAAALSPEMATEEELAEAGTPATATTEPPLDEAIALPAPELEPEPDLPDALQDTPDPAALPTLQSTEERYATTGIWQAAPDQPDVPGTSALDDLYVASIDHPVLAFDAVALPDPKLMSGDASPAMPSDPVAAGTRFDFDQRGLVKASPEGSLTPEGIVIYSGKPPATPPKWPERQEGRSEVNELENTRLAALRPRTRPEDLIEQTERNNLGGRTRVELAALRPRLRPESAQEQAADDKPTANAVVASLLPKNRPTNFSDIVARTEKQSEVQLATGSIFKPEAVQPALPTKASVARQATVKNQINLRKINLIGVYGQPSNRRALVRLSSGRYKKVKVGDRINGGKVAAIGESELRYVKSGRSITLKMPKG</sequence>
<accession>A0ABS5HQE1</accession>
<proteinExistence type="predicted"/>
<feature type="region of interest" description="Disordered" evidence="1">
    <location>
        <begin position="210"/>
        <end position="430"/>
    </location>
</feature>
<feature type="compositionally biased region" description="Low complexity" evidence="1">
    <location>
        <begin position="507"/>
        <end position="518"/>
    </location>
</feature>
<protein>
    <recommendedName>
        <fullName evidence="5">Type IV pilus biogenesis</fullName>
    </recommendedName>
</protein>
<evidence type="ECO:0008006" key="5">
    <source>
        <dbReference type="Google" id="ProtNLM"/>
    </source>
</evidence>
<name>A0ABS5HQE1_9RHOB</name>
<dbReference type="EMBL" id="JADMKU010000006">
    <property type="protein sequence ID" value="MBR9651186.1"/>
    <property type="molecule type" value="Genomic_DNA"/>
</dbReference>
<evidence type="ECO:0000256" key="2">
    <source>
        <dbReference type="SAM" id="Phobius"/>
    </source>
</evidence>
<feature type="compositionally biased region" description="Basic and acidic residues" evidence="1">
    <location>
        <begin position="661"/>
        <end position="671"/>
    </location>
</feature>
<organism evidence="3 4">
    <name type="scientific">Thalassovita aquimarina</name>
    <dbReference type="NCBI Taxonomy" id="2785917"/>
    <lineage>
        <taxon>Bacteria</taxon>
        <taxon>Pseudomonadati</taxon>
        <taxon>Pseudomonadota</taxon>
        <taxon>Alphaproteobacteria</taxon>
        <taxon>Rhodobacterales</taxon>
        <taxon>Roseobacteraceae</taxon>
        <taxon>Thalassovita</taxon>
    </lineage>
</organism>
<keyword evidence="4" id="KW-1185">Reference proteome</keyword>
<keyword evidence="2" id="KW-0472">Membrane</keyword>
<gene>
    <name evidence="3" type="ORF">IT775_08640</name>
</gene>
<feature type="compositionally biased region" description="Low complexity" evidence="1">
    <location>
        <begin position="215"/>
        <end position="226"/>
    </location>
</feature>
<evidence type="ECO:0000313" key="3">
    <source>
        <dbReference type="EMBL" id="MBR9651186.1"/>
    </source>
</evidence>